<feature type="domain" description="DRBM" evidence="3">
    <location>
        <begin position="153"/>
        <end position="235"/>
    </location>
</feature>
<accession>A0AB34KXJ2</accession>
<keyword evidence="5" id="KW-1185">Reference proteome</keyword>
<protein>
    <recommendedName>
        <fullName evidence="3">DRBM domain-containing protein</fullName>
    </recommendedName>
</protein>
<feature type="region of interest" description="Disordered" evidence="2">
    <location>
        <begin position="243"/>
        <end position="270"/>
    </location>
</feature>
<dbReference type="InterPro" id="IPR014720">
    <property type="entry name" value="dsRBD_dom"/>
</dbReference>
<sequence length="347" mass="38797">MDKTLQPPVNTASLGGKVMYTMEEWDAMHPIPVRPSVPLKVAKQQQLIRPLPPVQVTGEVVAKVNHLCQLHSVTPCFTFEEIAKGCFTARVEFGDCVCEDEGPFPSKKQAKDAVCRSALAILEKREPPRKEKRKTLDRAGGEASFGADLEDENWVSQLVEFAQSRRSTTPFFESFEKSMRGQQMSGQSIHSKSFACTVRLAAVPEQVFGSETAFYSNKAEAKRHAAREAVLWLRANGLLSAPAREHRSKRRQSSDDQGSDTSMEIRPDISPAKQVAEYSLRLGFTQPRFEMKPCAQSDGGLPGPGFYNAAAFYIERDVQREPRLQGPLFQHQRSLGRRARRRCAAEI</sequence>
<dbReference type="Proteomes" id="UP000803884">
    <property type="component" value="Unassembled WGS sequence"/>
</dbReference>
<evidence type="ECO:0000256" key="1">
    <source>
        <dbReference type="PROSITE-ProRule" id="PRU00266"/>
    </source>
</evidence>
<evidence type="ECO:0000313" key="5">
    <source>
        <dbReference type="Proteomes" id="UP000803884"/>
    </source>
</evidence>
<dbReference type="AlphaFoldDB" id="A0AB34KXJ2"/>
<name>A0AB34KXJ2_9PEZI</name>
<organism evidence="4 5">
    <name type="scientific">Cladosporium halotolerans</name>
    <dbReference type="NCBI Taxonomy" id="1052096"/>
    <lineage>
        <taxon>Eukaryota</taxon>
        <taxon>Fungi</taxon>
        <taxon>Dikarya</taxon>
        <taxon>Ascomycota</taxon>
        <taxon>Pezizomycotina</taxon>
        <taxon>Dothideomycetes</taxon>
        <taxon>Dothideomycetidae</taxon>
        <taxon>Cladosporiales</taxon>
        <taxon>Cladosporiaceae</taxon>
        <taxon>Cladosporium</taxon>
    </lineage>
</organism>
<evidence type="ECO:0000313" key="4">
    <source>
        <dbReference type="EMBL" id="KAL1589602.1"/>
    </source>
</evidence>
<dbReference type="GeneID" id="96003206"/>
<reference evidence="4 5" key="1">
    <citation type="journal article" date="2020" name="Microbiol. Resour. Announc.">
        <title>Draft Genome Sequence of a Cladosporium Species Isolated from the Mesophotic Ascidian Didemnum maculosum.</title>
        <authorList>
            <person name="Gioti A."/>
            <person name="Siaperas R."/>
            <person name="Nikolaivits E."/>
            <person name="Le Goff G."/>
            <person name="Ouazzani J."/>
            <person name="Kotoulas G."/>
            <person name="Topakas E."/>
        </authorList>
    </citation>
    <scope>NUCLEOTIDE SEQUENCE [LARGE SCALE GENOMIC DNA]</scope>
    <source>
        <strain evidence="4 5">TM138-S3</strain>
    </source>
</reference>
<dbReference type="Gene3D" id="3.30.160.20">
    <property type="match status" value="2"/>
</dbReference>
<gene>
    <name evidence="4" type="ORF">WHR41_01762</name>
</gene>
<comment type="caution">
    <text evidence="4">The sequence shown here is derived from an EMBL/GenBank/DDBJ whole genome shotgun (WGS) entry which is preliminary data.</text>
</comment>
<dbReference type="GO" id="GO:0003723">
    <property type="term" value="F:RNA binding"/>
    <property type="evidence" value="ECO:0007669"/>
    <property type="project" value="UniProtKB-UniRule"/>
</dbReference>
<proteinExistence type="predicted"/>
<dbReference type="PROSITE" id="PS50137">
    <property type="entry name" value="DS_RBD"/>
    <property type="match status" value="1"/>
</dbReference>
<dbReference type="SUPFAM" id="SSF54768">
    <property type="entry name" value="dsRNA-binding domain-like"/>
    <property type="match status" value="2"/>
</dbReference>
<keyword evidence="1" id="KW-0694">RNA-binding</keyword>
<dbReference type="CDD" id="cd00048">
    <property type="entry name" value="DSRM_SF"/>
    <property type="match status" value="1"/>
</dbReference>
<dbReference type="SMART" id="SM00358">
    <property type="entry name" value="DSRM"/>
    <property type="match status" value="2"/>
</dbReference>
<dbReference type="RefSeq" id="XP_069232707.1">
    <property type="nucleotide sequence ID" value="XM_069370368.1"/>
</dbReference>
<evidence type="ECO:0000259" key="3">
    <source>
        <dbReference type="PROSITE" id="PS50137"/>
    </source>
</evidence>
<dbReference type="EMBL" id="JAAQHG020000004">
    <property type="protein sequence ID" value="KAL1589602.1"/>
    <property type="molecule type" value="Genomic_DNA"/>
</dbReference>
<evidence type="ECO:0000256" key="2">
    <source>
        <dbReference type="SAM" id="MobiDB-lite"/>
    </source>
</evidence>